<sequence length="310" mass="32425">MLRRQSLIALGVAVILGLVAVYLANIYLTSRAGNDQRTPEGMARVAVAAVPLGYGTELTADKIRFAEFPTSAIPAGTFRTADELLVPGERRVVIRPMEVNEPILGSKISGKGQGASIAATLPDGRRAATVRINDVSGVAGFIQPNDSVDVLITRQNQTGQQVTDVLLQNIRVIAMGQQANNETGQPVVASTATLEVVPIDAQKLALGQQAGTLSLVLRKPGQQEDIAGVKTVSLSDLRYSIYGAAPYNNGNAAAPAQPKPVVRVIRQPAPRPRPVATAPAAPPRPTGSSVQVVRGTAGSDYQVGDYAGGR</sequence>
<dbReference type="RefSeq" id="WP_029942298.1">
    <property type="nucleotide sequence ID" value="NZ_JONN01000002.1"/>
</dbReference>
<dbReference type="InterPro" id="IPR031571">
    <property type="entry name" value="RcpC_dom"/>
</dbReference>
<dbReference type="InterPro" id="IPR013974">
    <property type="entry name" value="SAF"/>
</dbReference>
<keyword evidence="5" id="KW-1185">Reference proteome</keyword>
<dbReference type="Proteomes" id="UP001156703">
    <property type="component" value="Unassembled WGS sequence"/>
</dbReference>
<feature type="transmembrane region" description="Helical" evidence="2">
    <location>
        <begin position="7"/>
        <end position="28"/>
    </location>
</feature>
<comment type="caution">
    <text evidence="4">The sequence shown here is derived from an EMBL/GenBank/DDBJ whole genome shotgun (WGS) entry which is preliminary data.</text>
</comment>
<organism evidence="4 5">
    <name type="scientific">Sphingomonas astaxanthinifaciens DSM 22298</name>
    <dbReference type="NCBI Taxonomy" id="1123267"/>
    <lineage>
        <taxon>Bacteria</taxon>
        <taxon>Pseudomonadati</taxon>
        <taxon>Pseudomonadota</taxon>
        <taxon>Alphaproteobacteria</taxon>
        <taxon>Sphingomonadales</taxon>
        <taxon>Sphingomonadaceae</taxon>
        <taxon>Sphingomonas</taxon>
    </lineage>
</organism>
<name>A0ABQ5Z6D7_9SPHN</name>
<evidence type="ECO:0000256" key="2">
    <source>
        <dbReference type="SAM" id="Phobius"/>
    </source>
</evidence>
<gene>
    <name evidence="4" type="ORF">GCM10007925_08070</name>
</gene>
<dbReference type="InterPro" id="IPR017592">
    <property type="entry name" value="Pilus_assmbl_Flp-typ_CpaB"/>
</dbReference>
<dbReference type="SMART" id="SM00858">
    <property type="entry name" value="SAF"/>
    <property type="match status" value="1"/>
</dbReference>
<keyword evidence="2" id="KW-0812">Transmembrane</keyword>
<evidence type="ECO:0000313" key="4">
    <source>
        <dbReference type="EMBL" id="GLR47096.1"/>
    </source>
</evidence>
<dbReference type="CDD" id="cd11614">
    <property type="entry name" value="SAF_CpaB_FlgA_like"/>
    <property type="match status" value="1"/>
</dbReference>
<proteinExistence type="predicted"/>
<evidence type="ECO:0000256" key="1">
    <source>
        <dbReference type="SAM" id="MobiDB-lite"/>
    </source>
</evidence>
<accession>A0ABQ5Z6D7</accession>
<dbReference type="Pfam" id="PF16976">
    <property type="entry name" value="RcpC"/>
    <property type="match status" value="1"/>
</dbReference>
<feature type="domain" description="SAF" evidence="3">
    <location>
        <begin position="43"/>
        <end position="109"/>
    </location>
</feature>
<dbReference type="NCBIfam" id="TIGR03177">
    <property type="entry name" value="pilus_cpaB"/>
    <property type="match status" value="1"/>
</dbReference>
<keyword evidence="2" id="KW-1133">Transmembrane helix</keyword>
<protein>
    <submittedName>
        <fullName evidence="4">Flp pilus assembly protein CpaB</fullName>
    </submittedName>
</protein>
<feature type="region of interest" description="Disordered" evidence="1">
    <location>
        <begin position="270"/>
        <end position="310"/>
    </location>
</feature>
<keyword evidence="2" id="KW-0472">Membrane</keyword>
<evidence type="ECO:0000313" key="5">
    <source>
        <dbReference type="Proteomes" id="UP001156703"/>
    </source>
</evidence>
<evidence type="ECO:0000259" key="3">
    <source>
        <dbReference type="SMART" id="SM00858"/>
    </source>
</evidence>
<reference evidence="5" key="1">
    <citation type="journal article" date="2019" name="Int. J. Syst. Evol. Microbiol.">
        <title>The Global Catalogue of Microorganisms (GCM) 10K type strain sequencing project: providing services to taxonomists for standard genome sequencing and annotation.</title>
        <authorList>
            <consortium name="The Broad Institute Genomics Platform"/>
            <consortium name="The Broad Institute Genome Sequencing Center for Infectious Disease"/>
            <person name="Wu L."/>
            <person name="Ma J."/>
        </authorList>
    </citation>
    <scope>NUCLEOTIDE SEQUENCE [LARGE SCALE GENOMIC DNA]</scope>
    <source>
        <strain evidence="5">NBRC 102146</strain>
    </source>
</reference>
<dbReference type="Pfam" id="PF08666">
    <property type="entry name" value="SAF"/>
    <property type="match status" value="1"/>
</dbReference>
<feature type="compositionally biased region" description="Low complexity" evidence="1">
    <location>
        <begin position="270"/>
        <end position="279"/>
    </location>
</feature>
<dbReference type="EMBL" id="BSOO01000005">
    <property type="protein sequence ID" value="GLR47096.1"/>
    <property type="molecule type" value="Genomic_DNA"/>
</dbReference>